<evidence type="ECO:0000313" key="3">
    <source>
        <dbReference type="Proteomes" id="UP000241546"/>
    </source>
</evidence>
<proteinExistence type="predicted"/>
<accession>A0A2T4B8Q6</accession>
<sequence>SPSTWSIEALNRVRSWLKTCTTSHDNCAGSDTVSRLPRRLIDVMSSQFIRAWPMDELGEEEFDLLGLRNFPNVRIVSSSSLPHDTPYFTLSHKWGNPSSILLTKKTDYLLSEDITPHLLNSSESAVFGHAIHITRALGYRYIWIDALCIMQDDGPEKIEDVMNMDEVYSKCTLNISASEGRTREGLAFDRKLDRINPCRATVTMPESEEEVQLHSFSDKYFLRALEKPLNRRGWVFQERILAPRIVHFTNEQVFWECHSLTATETLPQGLSGTSQLGKGHRISSLLPLDELRYKWYDETMSGYSATSLTFGDDRLLAISAVAKQFCAAMQRDPSKYLAGIWEDDLPASLLWGEDHRPRMGGTGPPARIINEMKNAPSWSWASILGPVVCTLPTYQKVAAEVLEVHPKRSSPNFFDGMDSCRLRLRGSMCKITRGIQNDETWIYMAQCPVFQEYSQFGFHAGKAITVQWDVSRRAIAKYLTTFKEDPSPPEFFLLCISSMPLENRSMESGIVLKKTAEKGTFSRVGRFSFGLEGEAARLEFEDAFKSGRGALSEDDYIQSESDGKYTVDLI</sequence>
<dbReference type="Pfam" id="PF06985">
    <property type="entry name" value="HET"/>
    <property type="match status" value="1"/>
</dbReference>
<dbReference type="EMBL" id="KZ680214">
    <property type="protein sequence ID" value="PTB65715.1"/>
    <property type="molecule type" value="Genomic_DNA"/>
</dbReference>
<reference evidence="3" key="1">
    <citation type="submission" date="2016-07" db="EMBL/GenBank/DDBJ databases">
        <title>Multiple horizontal gene transfer events from other fungi enriched the ability of initially mycotrophic Trichoderma (Ascomycota) to feed on dead plant biomass.</title>
        <authorList>
            <consortium name="DOE Joint Genome Institute"/>
            <person name="Atanasova L."/>
            <person name="Chenthamara K."/>
            <person name="Zhang J."/>
            <person name="Grujic M."/>
            <person name="Henrissat B."/>
            <person name="Kuo A."/>
            <person name="Aerts A."/>
            <person name="Salamov A."/>
            <person name="Lipzen A."/>
            <person name="Labutti K."/>
            <person name="Barry K."/>
            <person name="Miao Y."/>
            <person name="Rahimi M.J."/>
            <person name="Shen Q."/>
            <person name="Grigoriev I.V."/>
            <person name="Kubicek C.P."/>
            <person name="Druzhinina I.S."/>
        </authorList>
    </citation>
    <scope>NUCLEOTIDE SEQUENCE [LARGE SCALE GENOMIC DNA]</scope>
    <source>
        <strain evidence="3">TUCIM 6016</strain>
    </source>
</reference>
<organism evidence="2 3">
    <name type="scientific">Trichoderma citrinoviride</name>
    <dbReference type="NCBI Taxonomy" id="58853"/>
    <lineage>
        <taxon>Eukaryota</taxon>
        <taxon>Fungi</taxon>
        <taxon>Dikarya</taxon>
        <taxon>Ascomycota</taxon>
        <taxon>Pezizomycotina</taxon>
        <taxon>Sordariomycetes</taxon>
        <taxon>Hypocreomycetidae</taxon>
        <taxon>Hypocreales</taxon>
        <taxon>Hypocreaceae</taxon>
        <taxon>Trichoderma</taxon>
    </lineage>
</organism>
<protein>
    <submittedName>
        <fullName evidence="2">HET-domain-containing protein</fullName>
    </submittedName>
</protein>
<dbReference type="OrthoDB" id="4892393at2759"/>
<keyword evidence="3" id="KW-1185">Reference proteome</keyword>
<dbReference type="RefSeq" id="XP_024749035.1">
    <property type="nucleotide sequence ID" value="XM_024890685.1"/>
</dbReference>
<dbReference type="PANTHER" id="PTHR33112">
    <property type="entry name" value="DOMAIN PROTEIN, PUTATIVE-RELATED"/>
    <property type="match status" value="1"/>
</dbReference>
<gene>
    <name evidence="2" type="ORF">BBK36DRAFT_1120348</name>
</gene>
<dbReference type="InterPro" id="IPR010730">
    <property type="entry name" value="HET"/>
</dbReference>
<name>A0A2T4B8Q6_9HYPO</name>
<dbReference type="PANTHER" id="PTHR33112:SF16">
    <property type="entry name" value="HETEROKARYON INCOMPATIBILITY DOMAIN-CONTAINING PROTEIN"/>
    <property type="match status" value="1"/>
</dbReference>
<evidence type="ECO:0000259" key="1">
    <source>
        <dbReference type="Pfam" id="PF06985"/>
    </source>
</evidence>
<feature type="non-terminal residue" evidence="2">
    <location>
        <position position="1"/>
    </location>
</feature>
<feature type="domain" description="Heterokaryon incompatibility" evidence="1">
    <location>
        <begin position="87"/>
        <end position="238"/>
    </location>
</feature>
<dbReference type="AlphaFoldDB" id="A0A2T4B8Q6"/>
<evidence type="ECO:0000313" key="2">
    <source>
        <dbReference type="EMBL" id="PTB65715.1"/>
    </source>
</evidence>
<dbReference type="Proteomes" id="UP000241546">
    <property type="component" value="Unassembled WGS sequence"/>
</dbReference>
<dbReference type="GeneID" id="36598803"/>